<evidence type="ECO:0000256" key="8">
    <source>
        <dbReference type="ARBA" id="ARBA00022490"/>
    </source>
</evidence>
<evidence type="ECO:0000256" key="6">
    <source>
        <dbReference type="ARBA" id="ARBA00022473"/>
    </source>
</evidence>
<feature type="disulfide bond" evidence="26">
    <location>
        <begin position="412"/>
        <end position="421"/>
    </location>
</feature>
<dbReference type="InterPro" id="IPR056822">
    <property type="entry name" value="TEN_NHL"/>
</dbReference>
<feature type="transmembrane region" description="Helical" evidence="28">
    <location>
        <begin position="20"/>
        <end position="45"/>
    </location>
</feature>
<dbReference type="FunFam" id="2.10.25.10:FF:000132">
    <property type="entry name" value="Teneurin transmembrane protein 4"/>
    <property type="match status" value="1"/>
</dbReference>
<dbReference type="GO" id="GO:0005886">
    <property type="term" value="C:plasma membrane"/>
    <property type="evidence" value="ECO:0007669"/>
    <property type="project" value="UniProtKB-SubCell"/>
</dbReference>
<evidence type="ECO:0000259" key="29">
    <source>
        <dbReference type="PROSITE" id="PS50026"/>
    </source>
</evidence>
<evidence type="ECO:0000256" key="13">
    <source>
        <dbReference type="ARBA" id="ARBA00022782"/>
    </source>
</evidence>
<feature type="region of interest" description="Disordered" evidence="27">
    <location>
        <begin position="65"/>
        <end position="109"/>
    </location>
</feature>
<keyword evidence="11 28" id="KW-0812">Transmembrane</keyword>
<evidence type="ECO:0000256" key="7">
    <source>
        <dbReference type="ARBA" id="ARBA00022475"/>
    </source>
</evidence>
<dbReference type="FunFam" id="2.180.10.10:FF:000001">
    <property type="entry name" value="Teneurin transmembrane protein 4"/>
    <property type="match status" value="1"/>
</dbReference>
<organism evidence="31 32">
    <name type="scientific">Coturnix japonica</name>
    <name type="common">Japanese quail</name>
    <name type="synonym">Coturnix coturnix japonica</name>
    <dbReference type="NCBI Taxonomy" id="93934"/>
    <lineage>
        <taxon>Eukaryota</taxon>
        <taxon>Metazoa</taxon>
        <taxon>Chordata</taxon>
        <taxon>Craniata</taxon>
        <taxon>Vertebrata</taxon>
        <taxon>Euteleostomi</taxon>
        <taxon>Archelosauria</taxon>
        <taxon>Archosauria</taxon>
        <taxon>Dinosauria</taxon>
        <taxon>Saurischia</taxon>
        <taxon>Theropoda</taxon>
        <taxon>Coelurosauria</taxon>
        <taxon>Aves</taxon>
        <taxon>Neognathae</taxon>
        <taxon>Galloanserae</taxon>
        <taxon>Galliformes</taxon>
        <taxon>Phasianidae</taxon>
        <taxon>Perdicinae</taxon>
        <taxon>Coturnix</taxon>
    </lineage>
</organism>
<name>A0A8C2SZ36_COTJA</name>
<keyword evidence="12" id="KW-0677">Repeat</keyword>
<dbReference type="FunFam" id="2.10.25.10:FF:000021">
    <property type="entry name" value="Teneurin transmembrane protein 2"/>
    <property type="match status" value="2"/>
</dbReference>
<dbReference type="PROSITE" id="PS50026">
    <property type="entry name" value="EGF_3"/>
    <property type="match status" value="2"/>
</dbReference>
<dbReference type="InterPro" id="IPR028916">
    <property type="entry name" value="Tox-GHH_dom"/>
</dbReference>
<dbReference type="SUPFAM" id="SSF101898">
    <property type="entry name" value="NHL repeat"/>
    <property type="match status" value="1"/>
</dbReference>
<evidence type="ECO:0000256" key="14">
    <source>
        <dbReference type="ARBA" id="ARBA00022989"/>
    </source>
</evidence>
<dbReference type="InterPro" id="IPR022385">
    <property type="entry name" value="Rhs_assc_core"/>
</dbReference>
<feature type="domain" description="Teneurin N-terminal" evidence="30">
    <location>
        <begin position="1"/>
        <end position="304"/>
    </location>
</feature>
<keyword evidence="10" id="KW-0597">Phosphoprotein</keyword>
<dbReference type="FunFam" id="2.120.10.30:FF:000005">
    <property type="entry name" value="Teneurin transmembrane protein 4"/>
    <property type="match status" value="1"/>
</dbReference>
<dbReference type="Pfam" id="PF25024">
    <property type="entry name" value="EGF_TEN"/>
    <property type="match status" value="1"/>
</dbReference>
<evidence type="ECO:0000256" key="18">
    <source>
        <dbReference type="ARBA" id="ARBA00023242"/>
    </source>
</evidence>
<dbReference type="InterPro" id="IPR057627">
    <property type="entry name" value="FN-plug_TEN1-4"/>
</dbReference>
<dbReference type="GO" id="GO:0007157">
    <property type="term" value="P:heterophilic cell-cell adhesion via plasma membrane cell adhesion molecules"/>
    <property type="evidence" value="ECO:0007669"/>
    <property type="project" value="TreeGrafter"/>
</dbReference>
<evidence type="ECO:0000313" key="31">
    <source>
        <dbReference type="Ensembl" id="ENSCJPP00005004512.1"/>
    </source>
</evidence>
<comment type="subcellular location">
    <subcellularLocation>
        <location evidence="2">Cell membrane</location>
        <topology evidence="2">Single-pass membrane protein</topology>
    </subcellularLocation>
    <subcellularLocation>
        <location evidence="3">Cell projection</location>
    </subcellularLocation>
    <subcellularLocation>
        <location evidence="4">Cytoplasm</location>
    </subcellularLocation>
    <subcellularLocation>
        <location evidence="1">Nucleus</location>
    </subcellularLocation>
</comment>
<dbReference type="GeneTree" id="ENSGT01030000234566"/>
<accession>A0A8C2SZ36</accession>
<keyword evidence="19" id="KW-0966">Cell projection</keyword>
<dbReference type="FunFam" id="2.10.25.10:FF:000016">
    <property type="entry name" value="Teneurin transmembrane protein 2"/>
    <property type="match status" value="1"/>
</dbReference>
<evidence type="ECO:0000313" key="32">
    <source>
        <dbReference type="Proteomes" id="UP000694412"/>
    </source>
</evidence>
<dbReference type="GO" id="GO:0032289">
    <property type="term" value="P:central nervous system myelin formation"/>
    <property type="evidence" value="ECO:0007669"/>
    <property type="project" value="UniProtKB-ARBA"/>
</dbReference>
<feature type="compositionally biased region" description="Pro residues" evidence="27">
    <location>
        <begin position="73"/>
        <end position="83"/>
    </location>
</feature>
<dbReference type="Gene3D" id="2.120.10.30">
    <property type="entry name" value="TolB, C-terminal domain"/>
    <property type="match status" value="2"/>
</dbReference>
<comment type="function">
    <text evidence="20">Involved in neural development, regulating the establishment of proper connectivity within the nervous system. Plays a role in the establishment of the anterior-posterior axis during gastrulation. Regulates the differentiation and cellular process formation of oligodendrocytes and myelination of small-diameter axons in the central nervous system (CNS). Promotes activation of focal adhesion kinase. May function as a cellular signal transducer.</text>
</comment>
<dbReference type="GO" id="GO:0016604">
    <property type="term" value="C:nuclear body"/>
    <property type="evidence" value="ECO:0007669"/>
    <property type="project" value="UniProtKB-ARBA"/>
</dbReference>
<dbReference type="Pfam" id="PF25020">
    <property type="entry name" value="TTR_TEN1-4"/>
    <property type="match status" value="1"/>
</dbReference>
<evidence type="ECO:0000256" key="2">
    <source>
        <dbReference type="ARBA" id="ARBA00004162"/>
    </source>
</evidence>
<evidence type="ECO:0000256" key="27">
    <source>
        <dbReference type="SAM" id="MobiDB-lite"/>
    </source>
</evidence>
<evidence type="ECO:0000256" key="22">
    <source>
        <dbReference type="ARBA" id="ARBA00068162"/>
    </source>
</evidence>
<dbReference type="GO" id="GO:0031641">
    <property type="term" value="P:regulation of myelination"/>
    <property type="evidence" value="ECO:0007669"/>
    <property type="project" value="UniProtKB-ARBA"/>
</dbReference>
<dbReference type="PROSITE" id="PS00022">
    <property type="entry name" value="EGF_1"/>
    <property type="match status" value="4"/>
</dbReference>
<evidence type="ECO:0000256" key="3">
    <source>
        <dbReference type="ARBA" id="ARBA00004316"/>
    </source>
</evidence>
<evidence type="ECO:0000256" key="23">
    <source>
        <dbReference type="ARBA" id="ARBA00077039"/>
    </source>
</evidence>
<dbReference type="CDD" id="cd00054">
    <property type="entry name" value="EGF_CA"/>
    <property type="match status" value="1"/>
</dbReference>
<evidence type="ECO:0000256" key="12">
    <source>
        <dbReference type="ARBA" id="ARBA00022737"/>
    </source>
</evidence>
<dbReference type="GO" id="GO:0043005">
    <property type="term" value="C:neuron projection"/>
    <property type="evidence" value="ECO:0007669"/>
    <property type="project" value="TreeGrafter"/>
</dbReference>
<dbReference type="Pfam" id="PF25023">
    <property type="entry name" value="TEN_YD-shell"/>
    <property type="match status" value="1"/>
</dbReference>
<feature type="region of interest" description="Disordered" evidence="27">
    <location>
        <begin position="125"/>
        <end position="200"/>
    </location>
</feature>
<evidence type="ECO:0000256" key="11">
    <source>
        <dbReference type="ARBA" id="ARBA00022692"/>
    </source>
</evidence>
<dbReference type="Gene3D" id="2.10.25.10">
    <property type="entry name" value="Laminin"/>
    <property type="match status" value="7"/>
</dbReference>
<dbReference type="Ensembl" id="ENSCJPT00005007533.1">
    <property type="protein sequence ID" value="ENSCJPP00005004512.1"/>
    <property type="gene ID" value="ENSCJPG00005004438.1"/>
</dbReference>
<dbReference type="Pfam" id="PF15636">
    <property type="entry name" value="Tox-GHH"/>
    <property type="match status" value="1"/>
</dbReference>
<evidence type="ECO:0000256" key="20">
    <source>
        <dbReference type="ARBA" id="ARBA00053353"/>
    </source>
</evidence>
<dbReference type="GO" id="GO:0048666">
    <property type="term" value="P:neuron development"/>
    <property type="evidence" value="ECO:0007669"/>
    <property type="project" value="TreeGrafter"/>
</dbReference>
<evidence type="ECO:0000256" key="17">
    <source>
        <dbReference type="ARBA" id="ARBA00023180"/>
    </source>
</evidence>
<keyword evidence="7" id="KW-1003">Cell membrane</keyword>
<feature type="transmembrane region" description="Helical" evidence="28">
    <location>
        <begin position="304"/>
        <end position="324"/>
    </location>
</feature>
<dbReference type="Pfam" id="PF25021">
    <property type="entry name" value="TEN_NHL"/>
    <property type="match status" value="1"/>
</dbReference>
<keyword evidence="17" id="KW-0325">Glycoprotein</keyword>
<evidence type="ECO:0000256" key="21">
    <source>
        <dbReference type="ARBA" id="ARBA00063448"/>
    </source>
</evidence>
<dbReference type="GO" id="GO:0005794">
    <property type="term" value="C:Golgi apparatus"/>
    <property type="evidence" value="ECO:0007669"/>
    <property type="project" value="UniProtKB-ARBA"/>
</dbReference>
<keyword evidence="13" id="KW-0221">Differentiation</keyword>
<evidence type="ECO:0000256" key="4">
    <source>
        <dbReference type="ARBA" id="ARBA00004496"/>
    </source>
</evidence>
<evidence type="ECO:0000256" key="25">
    <source>
        <dbReference type="ARBA" id="ARBA00083959"/>
    </source>
</evidence>
<dbReference type="GO" id="GO:0050839">
    <property type="term" value="F:cell adhesion molecule binding"/>
    <property type="evidence" value="ECO:0007669"/>
    <property type="project" value="TreeGrafter"/>
</dbReference>
<feature type="disulfide bond" evidence="26">
    <location>
        <begin position="576"/>
        <end position="585"/>
    </location>
</feature>
<dbReference type="PANTHER" id="PTHR11219">
    <property type="entry name" value="TENEURIN AND N-ACETYLGLUCOSAMINE-1-PHOSPHODIESTER ALPHA-N-ACETYLGLUCOSAMINIDASE"/>
    <property type="match status" value="1"/>
</dbReference>
<dbReference type="InterPro" id="IPR006530">
    <property type="entry name" value="YD"/>
</dbReference>
<keyword evidence="32" id="KW-1185">Reference proteome</keyword>
<dbReference type="FunFam" id="2.10.25.10:FF:000026">
    <property type="entry name" value="Teneurin transmembrane protein 2"/>
    <property type="match status" value="1"/>
</dbReference>
<dbReference type="SUPFAM" id="SSF49464">
    <property type="entry name" value="Carboxypeptidase regulatory domain-like"/>
    <property type="match status" value="1"/>
</dbReference>
<dbReference type="InterPro" id="IPR056823">
    <property type="entry name" value="TEN-like_YD-shell"/>
</dbReference>
<dbReference type="FunFam" id="2.120.10.30:FF:000006">
    <property type="entry name" value="Teneurin transmembrane protein 4"/>
    <property type="match status" value="1"/>
</dbReference>
<dbReference type="SMART" id="SM00181">
    <property type="entry name" value="EGF"/>
    <property type="match status" value="8"/>
</dbReference>
<dbReference type="InterPro" id="IPR009471">
    <property type="entry name" value="Ten_N"/>
</dbReference>
<keyword evidence="8" id="KW-0963">Cytoplasm</keyword>
<keyword evidence="14 28" id="KW-1133">Transmembrane helix</keyword>
<reference evidence="31" key="1">
    <citation type="submission" date="2015-11" db="EMBL/GenBank/DDBJ databases">
        <authorList>
            <consortium name="International Coturnix japonica Genome Analysis Consortium"/>
            <person name="Warren W."/>
            <person name="Burt D.W."/>
            <person name="Antin P.B."/>
            <person name="Lanford R."/>
            <person name="Gros J."/>
            <person name="Wilson R.K."/>
        </authorList>
    </citation>
    <scope>NUCLEOTIDE SEQUENCE [LARGE SCALE GENOMIC DNA]</scope>
</reference>
<keyword evidence="6" id="KW-0217">Developmental protein</keyword>
<keyword evidence="15 28" id="KW-0472">Membrane</keyword>
<evidence type="ECO:0000256" key="24">
    <source>
        <dbReference type="ARBA" id="ARBA00081434"/>
    </source>
</evidence>
<comment type="caution">
    <text evidence="26">Lacks conserved residue(s) required for the propagation of feature annotation.</text>
</comment>
<dbReference type="GO" id="GO:0005783">
    <property type="term" value="C:endoplasmic reticulum"/>
    <property type="evidence" value="ECO:0007669"/>
    <property type="project" value="UniProtKB-ARBA"/>
</dbReference>
<dbReference type="Proteomes" id="UP000694412">
    <property type="component" value="Chromosome 1"/>
</dbReference>
<feature type="compositionally biased region" description="Polar residues" evidence="27">
    <location>
        <begin position="151"/>
        <end position="175"/>
    </location>
</feature>
<dbReference type="FunFam" id="2.10.25.10:FF:000013">
    <property type="entry name" value="Teneurin transmembrane protein 4"/>
    <property type="match status" value="1"/>
</dbReference>
<evidence type="ECO:0000256" key="1">
    <source>
        <dbReference type="ARBA" id="ARBA00004123"/>
    </source>
</evidence>
<evidence type="ECO:0000256" key="26">
    <source>
        <dbReference type="PROSITE-ProRule" id="PRU00076"/>
    </source>
</evidence>
<dbReference type="PROSITE" id="PS01186">
    <property type="entry name" value="EGF_2"/>
    <property type="match status" value="3"/>
</dbReference>
<feature type="domain" description="EGF-like" evidence="29">
    <location>
        <begin position="390"/>
        <end position="422"/>
    </location>
</feature>
<evidence type="ECO:0000256" key="15">
    <source>
        <dbReference type="ARBA" id="ARBA00023136"/>
    </source>
</evidence>
<proteinExistence type="inferred from homology"/>
<dbReference type="Gene3D" id="2.180.10.10">
    <property type="entry name" value="RHS repeat-associated core"/>
    <property type="match status" value="2"/>
</dbReference>
<keyword evidence="9 26" id="KW-0245">EGF-like domain</keyword>
<evidence type="ECO:0000256" key="28">
    <source>
        <dbReference type="SAM" id="Phobius"/>
    </source>
</evidence>
<dbReference type="InterPro" id="IPR056820">
    <property type="entry name" value="TEN_TTR-like"/>
</dbReference>
<dbReference type="FunFam" id="2.180.10.10:FF:000005">
    <property type="entry name" value="Teneurin transmembrane protein 4"/>
    <property type="match status" value="1"/>
</dbReference>
<gene>
    <name evidence="31" type="primary">TENM4</name>
</gene>
<evidence type="ECO:0000256" key="9">
    <source>
        <dbReference type="ARBA" id="ARBA00022536"/>
    </source>
</evidence>
<evidence type="ECO:0000256" key="5">
    <source>
        <dbReference type="ARBA" id="ARBA00009385"/>
    </source>
</evidence>
<protein>
    <recommendedName>
        <fullName evidence="22">Teneurin-4</fullName>
    </recommendedName>
    <alternativeName>
        <fullName evidence="24">Protein Odd Oz/ten-m homolog 4</fullName>
    </alternativeName>
    <alternativeName>
        <fullName evidence="23">Tenascin-M4</fullName>
    </alternativeName>
    <alternativeName>
        <fullName evidence="25">Teneurin transmembrane protein 4</fullName>
    </alternativeName>
</protein>
<dbReference type="SUPFAM" id="SSF50969">
    <property type="entry name" value="YVTN repeat-like/Quinoprotein amine dehydrogenase"/>
    <property type="match status" value="1"/>
</dbReference>
<dbReference type="Pfam" id="PF24329">
    <property type="entry name" value="FN-plug_TEN1-4"/>
    <property type="match status" value="1"/>
</dbReference>
<dbReference type="Pfam" id="PF23538">
    <property type="entry name" value="Teneurin_ABD"/>
    <property type="match status" value="1"/>
</dbReference>
<keyword evidence="16 26" id="KW-1015">Disulfide bond</keyword>
<dbReference type="NCBIfam" id="TIGR03696">
    <property type="entry name" value="Rhs_assc_core"/>
    <property type="match status" value="1"/>
</dbReference>
<dbReference type="InterPro" id="IPR051216">
    <property type="entry name" value="Teneurin"/>
</dbReference>
<dbReference type="InterPro" id="IPR011042">
    <property type="entry name" value="6-blade_b-propeller_TolB-like"/>
</dbReference>
<dbReference type="InterPro" id="IPR008969">
    <property type="entry name" value="CarboxyPept-like_regulatory"/>
</dbReference>
<comment type="subunit">
    <text evidence="21">Homodimer; disulfide-linked. May also form heterodimer with either TENM1 or TENM2 or TENM3.</text>
</comment>
<dbReference type="PANTHER" id="PTHR11219:SF9">
    <property type="entry name" value="TENEURIN-4"/>
    <property type="match status" value="1"/>
</dbReference>
<evidence type="ECO:0000259" key="30">
    <source>
        <dbReference type="PROSITE" id="PS51361"/>
    </source>
</evidence>
<dbReference type="Pfam" id="PF06484">
    <property type="entry name" value="Ten_N"/>
    <property type="match status" value="1"/>
</dbReference>
<dbReference type="NCBIfam" id="TIGR01643">
    <property type="entry name" value="YD_repeat_2x"/>
    <property type="match status" value="2"/>
</dbReference>
<reference evidence="31" key="2">
    <citation type="submission" date="2025-08" db="UniProtKB">
        <authorList>
            <consortium name="Ensembl"/>
        </authorList>
    </citation>
    <scope>IDENTIFICATION</scope>
</reference>
<reference evidence="31" key="3">
    <citation type="submission" date="2025-09" db="UniProtKB">
        <authorList>
            <consortium name="Ensembl"/>
        </authorList>
    </citation>
    <scope>IDENTIFICATION</scope>
</reference>
<evidence type="ECO:0000256" key="16">
    <source>
        <dbReference type="ARBA" id="ARBA00023157"/>
    </source>
</evidence>
<feature type="domain" description="EGF-like" evidence="29">
    <location>
        <begin position="551"/>
        <end position="586"/>
    </location>
</feature>
<dbReference type="InterPro" id="IPR000742">
    <property type="entry name" value="EGF"/>
</dbReference>
<keyword evidence="18" id="KW-0539">Nucleus</keyword>
<feature type="disulfide bond" evidence="26">
    <location>
        <begin position="555"/>
        <end position="565"/>
    </location>
</feature>
<sequence>MRNAPERAKQLGHPFPTVLARLYFVSLSALCHCVVYFLSFFFFFLSLSMSVRVCLWPSGPPLRCSSASSTPPEQTPSPSPTPPANDGAGRLLGNGAAQPPADSDSEEEFVPNSFLVQSSSGNLCVAANDHPPNLQNHSRLRTPPPPISHAHTPNQHHAASINSLNRGNFTPRSNPSPAPTDHSLSGEQPASTQEPAHAQDNWLLNSNIPLETRNIAKQTFLETLQDNLIEMDILTSSRHDGAYNDGHFLFKPGGTSPLFCTTSPGYPLTSSTVYSPPPRPLPRSTFSRPAFNLKKPYKYCNWKCAALSAIVISVTLVILLAYFIESVDNCPSNCYGNGDCISGTCHCFLGFLGPDCGRASCPVLCSGNGQYMKGRCLCHSGWKGAECDVPTNQCIDVTCSNHGTCIMGTCICNPGYKGESCEEVDCMDPTCSGRGVCVRGECHCSVGWGGTNCETPRATCLDQCSGHGTFLPDTGLCSCDPNWTGHDCSIEICAADCGGHGVCVGGTCRCEEGWMGTACDQRACHPRCNEHGTCRDGKCECSPGWNGEHCTIEGCPGLCNGNGRCTLDMNGWHCVCQLGWRGAGCDTSMETACGDGKDNDGDGLVDCMDPDCCLQPLCHVNALCLGSPDPLDIIQETQAPISQQSLHSFYDRIKFLIGKDSTHIIPGDNPFEGGHACVIRGQVMTVDGTPLVGVNISFVNNPLFGYTISRQDGSFDLVTIGGISIILHFERAPFITQEHTLWLPWDRFFVMETIVMRHEENEIPSCDLSNFARPNPVVSPSPLTAFASSCSEKGPIVPEIQALQEEINVSGSKIKVSYLSSRTAGYKSVLRISMTHPTIPFNLMKVHLMVAVEGRLFRKWFAAAPDLSYYFIWDKTDVYSQKVYGLSEAFVSVGYEYESCPDLILWEKRTAVLQGYEIDASKLGGWSLDKHHALNIQSGILHKGNGENQFISQQPPVIGSIMGNGRRRSISCPSCNGLADGNKLLAPVALTCGSDGSLYVGDFNYIRRIFPSGNVTNILELSHSPAHKYYLTTDPITGSIYLSDTNSRRIYKIKSTTSVKDIVKNSEVLAGTGDQCLPFDDTRCGDGGKGTDATLTNPRGITVDKFGLIYFVDGTMIRRIDQNGIISTVLGSNDLTSARPLSCDSVMDISQVRLEWPTDLAVNPMDNSLYVLDNNVVLQISENHQVRIVAGRPMHCQVPGMDHFLLSKVAIHATLESATALAVSHNGVLYIAETDEKKINRIRQVTTNGEISLVAGAPSSCDCKNDANCDCFSGDDGYAKDAKLNAPSSLAVCADGELYVADLGNIRIRFIRKNKPFLNTQNMYELSSPIDQELYLFDTSGKHLYTQSLTTGDYLYNFTYSGDGDITLITDNNGNLVNIRRDSTGMPLWLVVPDGQVYWVTIGTNSALKSVTTQGHEVAMMTYHGNSGLLATKSNENGWTTFYEYDSFGRLTNVTFPTGQVSSFRSDTDSSVHVQVETSSKDDVTITTNLSASGAFYTLLQDQVRNSYYIGADGSLRLMLANGMEVALQTEPHLLAGTVNPTVGKRNVTLPIDNGLNLVEWRQRKEQARGQVTVFGRRLRVHNRNLLSLDFDRVTRTEKIYDDHRKFTLRILYDQAGRPSLWSPSSRLNGVNVTYSPGGHIAGIQRGTMSERMEYDQSGRITSRIFADGKSWSYTYLEKSMVLLLHSQRQYIFEFDKNDRLSSVTMPNVARQTLETIRSIGYYRNIYRPPEGNASVIQDFTEDEQLLHTLYLGTGRRVIYKYGKLSKLAEMLYDTTKISFTYDETAGMLKTINLQNEGFTCTIRYRQIGPLIDRQIFRFTEEGMVNARFDYNYDNSFRVTSMQAVINETPLPIDLYRYDDVSGKTEQFGKFGVIYYDINQIITTAVMTHTKHFDAYGRMKEVQYEIFRSLMYWMTVQYDNMGRVVKKELKVGPYANTTRYSYEYDADGQLQTVSINDKPLWRYSYDLNGNLHLLSPGNSARLTPLRYDLRDRITRLGDVQYKMDEDGFLKQRGNEIFEYNSAGLLIKAYNKASGWSVKYRYDGLGRRVSSKTSHGHHLQFFYADLTNPTKVTHLYNHSSSEITSLYYDLQGHLFAMELSSGDEFYIACDNIGTPLAVFSGTGLMIKQILYTAYGEIYMDTNPNFQIIIGYHGGLYDPLTKLIHMGRRDYDVLAGRWTSPDHDMWKHLSSNNIMPFNLYMFKNNNPISNSQDIKCYMTDVNSWLLTFGFQLHNVIPGYPKPDMDAMEPSYELIHTQMKTQEWDNSKSILGVQCEVQKQLKAFVTLERFERIYSSSIAGCQQVKKNKNFASGGSIFGKGVKFAMKDGRVATDIISVANEDGRRIAAILNNAHYLENLHFTIDGVDTHYFIKQGPSEGDLSILGLSGGRRTLENGVNVTVSQINTVLGGRTRRYTDIQLQYGALCLNTRYGTTLDEEKARVLELARQRAVAQAWAREQQRLRDGEEGIRSWTEGEKQQVLNTGRVQGYDGYFVISVEQYPELADSANNIHFMRQSEMGRR</sequence>
<dbReference type="GO" id="GO:0046982">
    <property type="term" value="F:protein heterodimerization activity"/>
    <property type="evidence" value="ECO:0007669"/>
    <property type="project" value="TreeGrafter"/>
</dbReference>
<evidence type="ECO:0000256" key="19">
    <source>
        <dbReference type="ARBA" id="ARBA00023273"/>
    </source>
</evidence>
<dbReference type="InterPro" id="IPR011044">
    <property type="entry name" value="Quino_amine_DH_bsu"/>
</dbReference>
<dbReference type="GO" id="GO:0042803">
    <property type="term" value="F:protein homodimerization activity"/>
    <property type="evidence" value="ECO:0007669"/>
    <property type="project" value="TreeGrafter"/>
</dbReference>
<comment type="similarity">
    <text evidence="5">Belongs to the tenascin family. Teneurin subfamily.</text>
</comment>
<feature type="compositionally biased region" description="Polar residues" evidence="27">
    <location>
        <begin position="182"/>
        <end position="194"/>
    </location>
</feature>
<dbReference type="GO" id="GO:0007165">
    <property type="term" value="P:signal transduction"/>
    <property type="evidence" value="ECO:0007669"/>
    <property type="project" value="InterPro"/>
</dbReference>
<dbReference type="SUPFAM" id="SSF57196">
    <property type="entry name" value="EGF/Laminin"/>
    <property type="match status" value="1"/>
</dbReference>
<dbReference type="PROSITE" id="PS51361">
    <property type="entry name" value="TENEURIN_N"/>
    <property type="match status" value="1"/>
</dbReference>
<evidence type="ECO:0000256" key="10">
    <source>
        <dbReference type="ARBA" id="ARBA00022553"/>
    </source>
</evidence>